<proteinExistence type="predicted"/>
<dbReference type="WBParaSite" id="ACRNAN_scaffold525.g14774.t1">
    <property type="protein sequence ID" value="ACRNAN_scaffold525.g14774.t1"/>
    <property type="gene ID" value="ACRNAN_scaffold525.g14774"/>
</dbReference>
<evidence type="ECO:0000313" key="2">
    <source>
        <dbReference type="WBParaSite" id="ACRNAN_scaffold525.g14774.t1"/>
    </source>
</evidence>
<sequence length="127" mass="14918">MDHLVAHVENEQNILDLKQNTYEAIVDGAFETPWIKITQEGSNFGFNEITRLEMLDHFIENPDLLQEILALFPDSSKERIERIEKLKKRLKRVYLFNECKEVKDLTVMELLSENYNCTDEGTTKNII</sequence>
<organism evidence="1 2">
    <name type="scientific">Acrobeloides nanus</name>
    <dbReference type="NCBI Taxonomy" id="290746"/>
    <lineage>
        <taxon>Eukaryota</taxon>
        <taxon>Metazoa</taxon>
        <taxon>Ecdysozoa</taxon>
        <taxon>Nematoda</taxon>
        <taxon>Chromadorea</taxon>
        <taxon>Rhabditida</taxon>
        <taxon>Tylenchina</taxon>
        <taxon>Cephalobomorpha</taxon>
        <taxon>Cephaloboidea</taxon>
        <taxon>Cephalobidae</taxon>
        <taxon>Acrobeloides</taxon>
    </lineage>
</organism>
<dbReference type="Proteomes" id="UP000887540">
    <property type="component" value="Unplaced"/>
</dbReference>
<reference evidence="2" key="1">
    <citation type="submission" date="2022-11" db="UniProtKB">
        <authorList>
            <consortium name="WormBaseParasite"/>
        </authorList>
    </citation>
    <scope>IDENTIFICATION</scope>
</reference>
<accession>A0A914E3Y3</accession>
<dbReference type="AlphaFoldDB" id="A0A914E3Y3"/>
<protein>
    <submittedName>
        <fullName evidence="2">Uncharacterized protein</fullName>
    </submittedName>
</protein>
<keyword evidence="1" id="KW-1185">Reference proteome</keyword>
<name>A0A914E3Y3_9BILA</name>
<evidence type="ECO:0000313" key="1">
    <source>
        <dbReference type="Proteomes" id="UP000887540"/>
    </source>
</evidence>